<protein>
    <submittedName>
        <fullName evidence="1">12468_t:CDS:1</fullName>
    </submittedName>
</protein>
<gene>
    <name evidence="1" type="ORF">GMARGA_LOCUS34554</name>
</gene>
<accession>A0ABN7WSE1</accession>
<organism evidence="1 2">
    <name type="scientific">Gigaspora margarita</name>
    <dbReference type="NCBI Taxonomy" id="4874"/>
    <lineage>
        <taxon>Eukaryota</taxon>
        <taxon>Fungi</taxon>
        <taxon>Fungi incertae sedis</taxon>
        <taxon>Mucoromycota</taxon>
        <taxon>Glomeromycotina</taxon>
        <taxon>Glomeromycetes</taxon>
        <taxon>Diversisporales</taxon>
        <taxon>Gigasporaceae</taxon>
        <taxon>Gigaspora</taxon>
    </lineage>
</organism>
<evidence type="ECO:0000313" key="1">
    <source>
        <dbReference type="EMBL" id="CAG8839672.1"/>
    </source>
</evidence>
<feature type="non-terminal residue" evidence="1">
    <location>
        <position position="1"/>
    </location>
</feature>
<proteinExistence type="predicted"/>
<comment type="caution">
    <text evidence="1">The sequence shown here is derived from an EMBL/GenBank/DDBJ whole genome shotgun (WGS) entry which is preliminary data.</text>
</comment>
<reference evidence="1 2" key="1">
    <citation type="submission" date="2021-06" db="EMBL/GenBank/DDBJ databases">
        <authorList>
            <person name="Kallberg Y."/>
            <person name="Tangrot J."/>
            <person name="Rosling A."/>
        </authorList>
    </citation>
    <scope>NUCLEOTIDE SEQUENCE [LARGE SCALE GENOMIC DNA]</scope>
    <source>
        <strain evidence="1 2">120-4 pot B 10/14</strain>
    </source>
</reference>
<dbReference type="EMBL" id="CAJVQB010061002">
    <property type="protein sequence ID" value="CAG8839672.1"/>
    <property type="molecule type" value="Genomic_DNA"/>
</dbReference>
<name>A0ABN7WSE1_GIGMA</name>
<evidence type="ECO:0000313" key="2">
    <source>
        <dbReference type="Proteomes" id="UP000789901"/>
    </source>
</evidence>
<keyword evidence="2" id="KW-1185">Reference proteome</keyword>
<sequence>IDSTESKNENASCDYITSYFYFEKALYSQYKKLKPTYGKNRARTLVKSKIRKEFSESKFSNNTLKKRMKRAQKIFKVFNTIGKKK</sequence>
<dbReference type="Proteomes" id="UP000789901">
    <property type="component" value="Unassembled WGS sequence"/>
</dbReference>